<dbReference type="PANTHER" id="PTHR21331:SF2">
    <property type="entry name" value="BRCA1-ASSOCIATED ATM ACTIVATOR 1"/>
    <property type="match status" value="1"/>
</dbReference>
<keyword evidence="2" id="KW-0963">Cytoplasm</keyword>
<dbReference type="GeneID" id="109462905"/>
<dbReference type="GO" id="GO:0006974">
    <property type="term" value="P:DNA damage response"/>
    <property type="evidence" value="ECO:0007669"/>
    <property type="project" value="InterPro"/>
</dbReference>
<name>A0A6P4XF22_BRABE</name>
<dbReference type="Proteomes" id="UP000515135">
    <property type="component" value="Unplaced"/>
</dbReference>
<sequence>MATQHPPVTMATQHPPVTMATEPLASPNMADLTDLQSSTATILSFLDDQLNSTVPECTAAGLKVIAEVWRLKSALQLNSDPLLRSDSWEVVTCDPMSSWFPLLRSDSREVRRAAVEVLQGVLEQSSSTADFVPDLEMLLSLPADLADPREAGQLTAVLCVSPPLPRAFPQDYYQRLLQQILRPLLGILQSEQMTQPSRTVVSTVCCSLSALETFVAKGCFSSNQQMAEQVLTHLSGVLAAAAGTAEHTCKNTCEPPAAAMLKGNSRVIKATAQTLMCLVTQADVGSSPVLKEVMDSLVSILDRPEADCMVVSKCLQLTAALMKTSRAVAACSFSTRPGLTSVLQRRLCDPRWEIRDSVFEFLAAMMAGCKDGLAGSWLVQGGFHSSIWDCVEMGDGYAQASALAALKHCPTVPAMWQALLQDSGLTQDSVLDMLVQIVGADVETVVRTAAIGCFSFWVQTCDGIRHRILESYKQQQKQEQQQQRHQHQHQQQQNQQERHQHTFEPLDSHRVAEAIVGEATYDLVVTCSDRSPGVKQLPLAAEPTNQHASRVLQILQAVSKDLDWEVKLAALRFWEHVIAHYLPGFSAGAVSTGQSPNHSSRGQDGGSDVQSSCMEAGDTNWSHAVENLSSHGCLQLLVEAADDYDRPVSEKACRMLKELKAMMTSQDQSVNLEQQEDFLRYLRETDFEAILQMKTGGDSFESLLEDILSGARRREANQKDCYDD</sequence>
<feature type="region of interest" description="Disordered" evidence="4">
    <location>
        <begin position="475"/>
        <end position="501"/>
    </location>
</feature>
<dbReference type="RefSeq" id="XP_019615095.1">
    <property type="nucleotide sequence ID" value="XM_019759536.1"/>
</dbReference>
<dbReference type="SUPFAM" id="SSF48371">
    <property type="entry name" value="ARM repeat"/>
    <property type="match status" value="1"/>
</dbReference>
<proteinExistence type="inferred from homology"/>
<gene>
    <name evidence="6" type="primary">LOC109462905</name>
</gene>
<evidence type="ECO:0000313" key="5">
    <source>
        <dbReference type="Proteomes" id="UP000515135"/>
    </source>
</evidence>
<evidence type="ECO:0000256" key="4">
    <source>
        <dbReference type="SAM" id="MobiDB-lite"/>
    </source>
</evidence>
<dbReference type="Gene3D" id="1.25.10.10">
    <property type="entry name" value="Leucine-rich Repeat Variant"/>
    <property type="match status" value="1"/>
</dbReference>
<evidence type="ECO:0000256" key="1">
    <source>
        <dbReference type="ARBA" id="ARBA00004496"/>
    </source>
</evidence>
<comment type="subcellular location">
    <subcellularLocation>
        <location evidence="1">Cytoplasm</location>
    </subcellularLocation>
</comment>
<accession>A0A6P4XF22</accession>
<protein>
    <submittedName>
        <fullName evidence="6">Uncharacterized protein LOC109462905 isoform X1</fullName>
    </submittedName>
</protein>
<organism evidence="5 6">
    <name type="scientific">Branchiostoma belcheri</name>
    <name type="common">Amphioxus</name>
    <dbReference type="NCBI Taxonomy" id="7741"/>
    <lineage>
        <taxon>Eukaryota</taxon>
        <taxon>Metazoa</taxon>
        <taxon>Chordata</taxon>
        <taxon>Cephalochordata</taxon>
        <taxon>Leptocardii</taxon>
        <taxon>Amphioxiformes</taxon>
        <taxon>Branchiostomatidae</taxon>
        <taxon>Branchiostoma</taxon>
    </lineage>
</organism>
<feature type="region of interest" description="Disordered" evidence="4">
    <location>
        <begin position="590"/>
        <end position="614"/>
    </location>
</feature>
<dbReference type="InterPro" id="IPR011989">
    <property type="entry name" value="ARM-like"/>
</dbReference>
<feature type="compositionally biased region" description="Low complexity" evidence="4">
    <location>
        <begin position="475"/>
        <end position="495"/>
    </location>
</feature>
<keyword evidence="5" id="KW-1185">Reference proteome</keyword>
<evidence type="ECO:0000256" key="2">
    <source>
        <dbReference type="ARBA" id="ARBA00022490"/>
    </source>
</evidence>
<evidence type="ECO:0000256" key="3">
    <source>
        <dbReference type="ARBA" id="ARBA00061308"/>
    </source>
</evidence>
<evidence type="ECO:0000313" key="6">
    <source>
        <dbReference type="RefSeq" id="XP_019615095.1"/>
    </source>
</evidence>
<dbReference type="PANTHER" id="PTHR21331">
    <property type="entry name" value="BRCA1-ASSOCIATED ATM ACTIVATOR 1"/>
    <property type="match status" value="1"/>
</dbReference>
<dbReference type="InterPro" id="IPR038904">
    <property type="entry name" value="BRAT1"/>
</dbReference>
<dbReference type="GO" id="GO:0005634">
    <property type="term" value="C:nucleus"/>
    <property type="evidence" value="ECO:0007669"/>
    <property type="project" value="TreeGrafter"/>
</dbReference>
<dbReference type="GO" id="GO:0008283">
    <property type="term" value="P:cell population proliferation"/>
    <property type="evidence" value="ECO:0007669"/>
    <property type="project" value="InterPro"/>
</dbReference>
<dbReference type="AlphaFoldDB" id="A0A6P4XF22"/>
<comment type="similarity">
    <text evidence="3">Belongs to the BRAT1 family.</text>
</comment>
<dbReference type="InterPro" id="IPR016024">
    <property type="entry name" value="ARM-type_fold"/>
</dbReference>
<reference evidence="6" key="1">
    <citation type="submission" date="2025-08" db="UniProtKB">
        <authorList>
            <consortium name="RefSeq"/>
        </authorList>
    </citation>
    <scope>IDENTIFICATION</scope>
    <source>
        <tissue evidence="6">Gonad</tissue>
    </source>
</reference>
<dbReference type="OrthoDB" id="10057956at2759"/>
<dbReference type="GO" id="GO:0005737">
    <property type="term" value="C:cytoplasm"/>
    <property type="evidence" value="ECO:0007669"/>
    <property type="project" value="UniProtKB-SubCell"/>
</dbReference>
<dbReference type="KEGG" id="bbel:109462905"/>